<protein>
    <recommendedName>
        <fullName evidence="9">RRM domain-containing protein</fullName>
    </recommendedName>
</protein>
<gene>
    <name evidence="7" type="ORF">RHGRI_033481</name>
</gene>
<dbReference type="PANTHER" id="PTHR47293:SF79">
    <property type="entry name" value="JACALIN-TYPE LECTIN DOMAIN-CONTAINING PROTEIN"/>
    <property type="match status" value="1"/>
</dbReference>
<comment type="similarity">
    <text evidence="1">Belongs to the jacalin lectin family.</text>
</comment>
<dbReference type="Pfam" id="PF01419">
    <property type="entry name" value="Jacalin"/>
    <property type="match status" value="1"/>
</dbReference>
<dbReference type="SUPFAM" id="SSF51101">
    <property type="entry name" value="Mannose-binding lectins"/>
    <property type="match status" value="1"/>
</dbReference>
<dbReference type="SMART" id="SM00915">
    <property type="entry name" value="Jacalin"/>
    <property type="match status" value="1"/>
</dbReference>
<dbReference type="CDD" id="cd00590">
    <property type="entry name" value="RRM_SF"/>
    <property type="match status" value="1"/>
</dbReference>
<keyword evidence="8" id="KW-1185">Reference proteome</keyword>
<evidence type="ECO:0000256" key="4">
    <source>
        <dbReference type="SAM" id="Coils"/>
    </source>
</evidence>
<evidence type="ECO:0000256" key="1">
    <source>
        <dbReference type="ARBA" id="ARBA00006568"/>
    </source>
</evidence>
<evidence type="ECO:0000256" key="2">
    <source>
        <dbReference type="ARBA" id="ARBA00022734"/>
    </source>
</evidence>
<comment type="caution">
    <text evidence="7">The sequence shown here is derived from an EMBL/GenBank/DDBJ whole genome shotgun (WGS) entry which is preliminary data.</text>
</comment>
<evidence type="ECO:0000259" key="5">
    <source>
        <dbReference type="PROSITE" id="PS50102"/>
    </source>
</evidence>
<keyword evidence="4" id="KW-0175">Coiled coil</keyword>
<sequence length="461" mass="53556">MNRERSQETFTLFVDNIPEYHDQTWLKRTFNKLGEVKDAFIPRKRSKRSGKNFGFVRYNCHAATTLAISRMNGVWVENERLFVKEASFGFSKEMPRPKQFRPPFLEKNGFTQEANLAQEGVVALDNDIGPIIPSKYENRLGPLLAPPPLFAGCEEAPVGSSTRFSIDSSVEQFSSVSLTYKDHGGNVVLSSLYFDTNLEKYGPFGKGGGQSVSIPIEDGVITGFHGRGGYYVDAIGIFVAPKLKEDEEEMRKQLLEGLIKQRAQEVLETKIKELKEREDVLQTKMEEVEAQNKELRERIKVMEVTQMIDEELKTKNEELKTKTKELKEREDVFQTKMEEVEAQNKELRERIKVMEVTQKMEEELKTKIEELKTKNKELKEREDVYQTKMEEVEVQNKEQRERIKMMEGTQKMEEEVKTKIEELETINKELKERDDVLQTKMKEVEAQNKVLREGIKVMERT</sequence>
<dbReference type="InterPro" id="IPR001229">
    <property type="entry name" value="Jacalin-like_lectin_dom"/>
</dbReference>
<dbReference type="PROSITE" id="PS51752">
    <property type="entry name" value="JACALIN_LECTIN"/>
    <property type="match status" value="1"/>
</dbReference>
<evidence type="ECO:0000259" key="6">
    <source>
        <dbReference type="PROSITE" id="PS51752"/>
    </source>
</evidence>
<reference evidence="7" key="1">
    <citation type="submission" date="2020-08" db="EMBL/GenBank/DDBJ databases">
        <title>Plant Genome Project.</title>
        <authorList>
            <person name="Zhang R.-G."/>
        </authorList>
    </citation>
    <scope>NUCLEOTIDE SEQUENCE</scope>
    <source>
        <strain evidence="7">WSP0</strain>
        <tissue evidence="7">Leaf</tissue>
    </source>
</reference>
<feature type="domain" description="RRM" evidence="5">
    <location>
        <begin position="10"/>
        <end position="88"/>
    </location>
</feature>
<accession>A0AAV6I018</accession>
<feature type="coiled-coil region" evidence="4">
    <location>
        <begin position="264"/>
        <end position="461"/>
    </location>
</feature>
<feature type="domain" description="Jacalin-type lectin" evidence="6">
    <location>
        <begin position="159"/>
        <end position="241"/>
    </location>
</feature>
<dbReference type="Gene3D" id="3.30.70.330">
    <property type="match status" value="1"/>
</dbReference>
<name>A0AAV6I018_9ERIC</name>
<dbReference type="CDD" id="cd09612">
    <property type="entry name" value="Jacalin"/>
    <property type="match status" value="1"/>
</dbReference>
<dbReference type="EMBL" id="JACTNZ010000012">
    <property type="protein sequence ID" value="KAG5520933.1"/>
    <property type="molecule type" value="Genomic_DNA"/>
</dbReference>
<evidence type="ECO:0000256" key="3">
    <source>
        <dbReference type="PROSITE-ProRule" id="PRU00176"/>
    </source>
</evidence>
<keyword evidence="3" id="KW-0694">RNA-binding</keyword>
<dbReference type="InterPro" id="IPR033734">
    <property type="entry name" value="Jacalin-like_lectin_dom_plant"/>
</dbReference>
<proteinExistence type="inferred from homology"/>
<organism evidence="7 8">
    <name type="scientific">Rhododendron griersonianum</name>
    <dbReference type="NCBI Taxonomy" id="479676"/>
    <lineage>
        <taxon>Eukaryota</taxon>
        <taxon>Viridiplantae</taxon>
        <taxon>Streptophyta</taxon>
        <taxon>Embryophyta</taxon>
        <taxon>Tracheophyta</taxon>
        <taxon>Spermatophyta</taxon>
        <taxon>Magnoliopsida</taxon>
        <taxon>eudicotyledons</taxon>
        <taxon>Gunneridae</taxon>
        <taxon>Pentapetalae</taxon>
        <taxon>asterids</taxon>
        <taxon>Ericales</taxon>
        <taxon>Ericaceae</taxon>
        <taxon>Ericoideae</taxon>
        <taxon>Rhodoreae</taxon>
        <taxon>Rhododendron</taxon>
    </lineage>
</organism>
<evidence type="ECO:0008006" key="9">
    <source>
        <dbReference type="Google" id="ProtNLM"/>
    </source>
</evidence>
<dbReference type="SUPFAM" id="SSF54928">
    <property type="entry name" value="RNA-binding domain, RBD"/>
    <property type="match status" value="1"/>
</dbReference>
<dbReference type="InterPro" id="IPR036404">
    <property type="entry name" value="Jacalin-like_lectin_dom_sf"/>
</dbReference>
<dbReference type="InterPro" id="IPR012677">
    <property type="entry name" value="Nucleotide-bd_a/b_plait_sf"/>
</dbReference>
<evidence type="ECO:0000313" key="8">
    <source>
        <dbReference type="Proteomes" id="UP000823749"/>
    </source>
</evidence>
<dbReference type="InterPro" id="IPR000504">
    <property type="entry name" value="RRM_dom"/>
</dbReference>
<dbReference type="GO" id="GO:0030246">
    <property type="term" value="F:carbohydrate binding"/>
    <property type="evidence" value="ECO:0007669"/>
    <property type="project" value="UniProtKB-KW"/>
</dbReference>
<dbReference type="SMART" id="SM00360">
    <property type="entry name" value="RRM"/>
    <property type="match status" value="1"/>
</dbReference>
<dbReference type="Gene3D" id="2.100.10.30">
    <property type="entry name" value="Jacalin-like lectin domain"/>
    <property type="match status" value="1"/>
</dbReference>
<dbReference type="Pfam" id="PF00076">
    <property type="entry name" value="RRM_1"/>
    <property type="match status" value="1"/>
</dbReference>
<dbReference type="AlphaFoldDB" id="A0AAV6I018"/>
<dbReference type="Proteomes" id="UP000823749">
    <property type="component" value="Chromosome 12"/>
</dbReference>
<dbReference type="PANTHER" id="PTHR47293">
    <property type="entry name" value="JACALIN-RELATED LECTIN 3"/>
    <property type="match status" value="1"/>
</dbReference>
<keyword evidence="2" id="KW-0430">Lectin</keyword>
<dbReference type="GO" id="GO:0003723">
    <property type="term" value="F:RNA binding"/>
    <property type="evidence" value="ECO:0007669"/>
    <property type="project" value="UniProtKB-UniRule"/>
</dbReference>
<dbReference type="InterPro" id="IPR035979">
    <property type="entry name" value="RBD_domain_sf"/>
</dbReference>
<evidence type="ECO:0000313" key="7">
    <source>
        <dbReference type="EMBL" id="KAG5520933.1"/>
    </source>
</evidence>
<dbReference type="PROSITE" id="PS50102">
    <property type="entry name" value="RRM"/>
    <property type="match status" value="1"/>
</dbReference>